<name>A0A0E9XKT9_ANGAN</name>
<organism evidence="1">
    <name type="scientific">Anguilla anguilla</name>
    <name type="common">European freshwater eel</name>
    <name type="synonym">Muraena anguilla</name>
    <dbReference type="NCBI Taxonomy" id="7936"/>
    <lineage>
        <taxon>Eukaryota</taxon>
        <taxon>Metazoa</taxon>
        <taxon>Chordata</taxon>
        <taxon>Craniata</taxon>
        <taxon>Vertebrata</taxon>
        <taxon>Euteleostomi</taxon>
        <taxon>Actinopterygii</taxon>
        <taxon>Neopterygii</taxon>
        <taxon>Teleostei</taxon>
        <taxon>Anguilliformes</taxon>
        <taxon>Anguillidae</taxon>
        <taxon>Anguilla</taxon>
    </lineage>
</organism>
<reference evidence="1" key="1">
    <citation type="submission" date="2014-11" db="EMBL/GenBank/DDBJ databases">
        <authorList>
            <person name="Amaro Gonzalez C."/>
        </authorList>
    </citation>
    <scope>NUCLEOTIDE SEQUENCE</scope>
</reference>
<dbReference type="EMBL" id="GBXM01006127">
    <property type="protein sequence ID" value="JAI02451.1"/>
    <property type="molecule type" value="Transcribed_RNA"/>
</dbReference>
<dbReference type="AlphaFoldDB" id="A0A0E9XKT9"/>
<sequence length="144" mass="15982">MRANEGPWHRRTGPGGWSRDRAFCFQSFLRYWGSHPCTAEVAFVCNACCSRTLSSGSLLLSAGSRLHCARPHMTQTDGKSESSSAAGFRYGLSVVRFLKLGSPPFFHVPRFPLPGLLCLHSKVYSPPHSRSEICWFLAAPPRAR</sequence>
<reference evidence="1" key="2">
    <citation type="journal article" date="2015" name="Fish Shellfish Immunol.">
        <title>Early steps in the European eel (Anguilla anguilla)-Vibrio vulnificus interaction in the gills: Role of the RtxA13 toxin.</title>
        <authorList>
            <person name="Callol A."/>
            <person name="Pajuelo D."/>
            <person name="Ebbesson L."/>
            <person name="Teles M."/>
            <person name="MacKenzie S."/>
            <person name="Amaro C."/>
        </authorList>
    </citation>
    <scope>NUCLEOTIDE SEQUENCE</scope>
</reference>
<proteinExistence type="predicted"/>
<accession>A0A0E9XKT9</accession>
<evidence type="ECO:0000313" key="1">
    <source>
        <dbReference type="EMBL" id="JAI02451.1"/>
    </source>
</evidence>
<protein>
    <submittedName>
        <fullName evidence="1">Uncharacterized protein</fullName>
    </submittedName>
</protein>